<proteinExistence type="predicted"/>
<accession>A0A1B4PQE5</accession>
<organism evidence="1 2">
    <name type="scientific">Burkholderia cepacia</name>
    <name type="common">Pseudomonas cepacia</name>
    <dbReference type="NCBI Taxonomy" id="292"/>
    <lineage>
        <taxon>Bacteria</taxon>
        <taxon>Pseudomonadati</taxon>
        <taxon>Pseudomonadota</taxon>
        <taxon>Betaproteobacteria</taxon>
        <taxon>Burkholderiales</taxon>
        <taxon>Burkholderiaceae</taxon>
        <taxon>Burkholderia</taxon>
        <taxon>Burkholderia cepacia complex</taxon>
    </lineage>
</organism>
<reference evidence="1 2" key="1">
    <citation type="submission" date="2015-12" db="EMBL/GenBank/DDBJ databases">
        <title>Diversity of Burkholderia near neighbor genomes.</title>
        <authorList>
            <person name="Sahl J."/>
            <person name="Wagner D."/>
            <person name="Keim P."/>
        </authorList>
    </citation>
    <scope>NUCLEOTIDE SEQUENCE [LARGE SCALE GENOMIC DNA]</scope>
    <source>
        <strain evidence="1 2">MSMB1184WGS</strain>
    </source>
</reference>
<name>A0A1B4PQE5_BURCE</name>
<evidence type="ECO:0008006" key="3">
    <source>
        <dbReference type="Google" id="ProtNLM"/>
    </source>
</evidence>
<protein>
    <recommendedName>
        <fullName evidence="3">Lipoprotein</fullName>
    </recommendedName>
</protein>
<dbReference type="Proteomes" id="UP000094776">
    <property type="component" value="Chromosome 1"/>
</dbReference>
<dbReference type="AlphaFoldDB" id="A0A1B4PQE5"/>
<evidence type="ECO:0000313" key="1">
    <source>
        <dbReference type="EMBL" id="AOK16204.1"/>
    </source>
</evidence>
<sequence>MKVSEWRVSGRGPALAVVAACAALLLGGCEKSGAPVTQPDTAASAAADAAKHATQAIDQVTSAAKAGIASAASAVPPLSASGLASAAQAQIDAAASAVVAHAASEAGAKIAEAGRKLQQWSQQGASATKPASGQ</sequence>
<dbReference type="EMBL" id="CP013443">
    <property type="protein sequence ID" value="AOK16204.1"/>
    <property type="molecule type" value="Genomic_DNA"/>
</dbReference>
<gene>
    <name evidence="1" type="ORF">WT26_09345</name>
</gene>
<dbReference type="PROSITE" id="PS51257">
    <property type="entry name" value="PROKAR_LIPOPROTEIN"/>
    <property type="match status" value="1"/>
</dbReference>
<dbReference type="RefSeq" id="WP_069272689.1">
    <property type="nucleotide sequence ID" value="NZ_CP013443.1"/>
</dbReference>
<evidence type="ECO:0000313" key="2">
    <source>
        <dbReference type="Proteomes" id="UP000094776"/>
    </source>
</evidence>